<evidence type="ECO:0000259" key="2">
    <source>
        <dbReference type="Pfam" id="PF04982"/>
    </source>
</evidence>
<keyword evidence="1" id="KW-1133">Transmembrane helix</keyword>
<dbReference type="Pfam" id="PF04982">
    <property type="entry name" value="TM_HPP"/>
    <property type="match status" value="1"/>
</dbReference>
<dbReference type="OrthoDB" id="9811720at2"/>
<evidence type="ECO:0000313" key="4">
    <source>
        <dbReference type="Proteomes" id="UP000093391"/>
    </source>
</evidence>
<feature type="domain" description="HPP transmembrane region" evidence="2">
    <location>
        <begin position="19"/>
        <end position="167"/>
    </location>
</feature>
<dbReference type="InterPro" id="IPR058581">
    <property type="entry name" value="TM_HPP"/>
</dbReference>
<dbReference type="RefSeq" id="WP_067553006.1">
    <property type="nucleotide sequence ID" value="NZ_CP016895.1"/>
</dbReference>
<keyword evidence="1" id="KW-0472">Membrane</keyword>
<name>A0A1B2LXJ3_9GAMM</name>
<gene>
    <name evidence="3" type="ORF">BFG52_04260</name>
</gene>
<feature type="transmembrane region" description="Helical" evidence="1">
    <location>
        <begin position="136"/>
        <end position="159"/>
    </location>
</feature>
<evidence type="ECO:0000313" key="3">
    <source>
        <dbReference type="EMBL" id="AOA57645.1"/>
    </source>
</evidence>
<dbReference type="AlphaFoldDB" id="A0A1B2LXJ3"/>
<feature type="transmembrane region" description="Helical" evidence="1">
    <location>
        <begin position="21"/>
        <end position="40"/>
    </location>
</feature>
<dbReference type="PANTHER" id="PTHR33741">
    <property type="entry name" value="TRANSMEMBRANE PROTEIN DDB_G0269096-RELATED"/>
    <property type="match status" value="1"/>
</dbReference>
<feature type="transmembrane region" description="Helical" evidence="1">
    <location>
        <begin position="99"/>
        <end position="116"/>
    </location>
</feature>
<evidence type="ECO:0000256" key="1">
    <source>
        <dbReference type="SAM" id="Phobius"/>
    </source>
</evidence>
<reference evidence="3 4" key="1">
    <citation type="submission" date="2016-08" db="EMBL/GenBank/DDBJ databases">
        <authorList>
            <person name="Seilhamer J.J."/>
        </authorList>
    </citation>
    <scope>NUCLEOTIDE SEQUENCE [LARGE SCALE GENOMIC DNA]</scope>
    <source>
        <strain evidence="3 4">BRTC-1</strain>
    </source>
</reference>
<feature type="transmembrane region" description="Helical" evidence="1">
    <location>
        <begin position="46"/>
        <end position="63"/>
    </location>
</feature>
<dbReference type="InterPro" id="IPR007065">
    <property type="entry name" value="HPP"/>
</dbReference>
<keyword evidence="4" id="KW-1185">Reference proteome</keyword>
<sequence length="181" mass="19190">MRTLFQAIAAKPVGAKPLSRAALLRALLGGSCSILILLLLGKWSQHIWIMAPFGASCVLLFAVSQSPLAQPRNVLLGHLLTTFIGLCLLKLFGSDAWCIALAVGLSIVAMQLLHCVHPPAGANPLLILMTASQVDYGWDFLLFPVLTGALTLLLIAYVVNNVGSDAAWPNPPSPNPPSPNH</sequence>
<dbReference type="PANTHER" id="PTHR33741:SF5">
    <property type="entry name" value="TRANSMEMBRANE PROTEIN DDB_G0269096-RELATED"/>
    <property type="match status" value="1"/>
</dbReference>
<organism evidence="3 4">
    <name type="scientific">Acinetobacter larvae</name>
    <dbReference type="NCBI Taxonomy" id="1789224"/>
    <lineage>
        <taxon>Bacteria</taxon>
        <taxon>Pseudomonadati</taxon>
        <taxon>Pseudomonadota</taxon>
        <taxon>Gammaproteobacteria</taxon>
        <taxon>Moraxellales</taxon>
        <taxon>Moraxellaceae</taxon>
        <taxon>Acinetobacter</taxon>
    </lineage>
</organism>
<dbReference type="STRING" id="1789224.BFG52_04260"/>
<keyword evidence="1" id="KW-0812">Transmembrane</keyword>
<feature type="transmembrane region" description="Helical" evidence="1">
    <location>
        <begin position="75"/>
        <end position="93"/>
    </location>
</feature>
<proteinExistence type="predicted"/>
<protein>
    <submittedName>
        <fullName evidence="3">HPP family protein</fullName>
    </submittedName>
</protein>
<dbReference type="Proteomes" id="UP000093391">
    <property type="component" value="Chromosome"/>
</dbReference>
<dbReference type="EMBL" id="CP016895">
    <property type="protein sequence ID" value="AOA57645.1"/>
    <property type="molecule type" value="Genomic_DNA"/>
</dbReference>
<accession>A0A1B2LXJ3</accession>
<dbReference type="KEGG" id="ala:BFG52_04260"/>